<dbReference type="Pfam" id="PF13489">
    <property type="entry name" value="Methyltransf_23"/>
    <property type="match status" value="1"/>
</dbReference>
<evidence type="ECO:0000313" key="2">
    <source>
        <dbReference type="Proteomes" id="UP001629156"/>
    </source>
</evidence>
<dbReference type="EMBL" id="JBELPZ010000021">
    <property type="protein sequence ID" value="MFL9845769.1"/>
    <property type="molecule type" value="Genomic_DNA"/>
</dbReference>
<keyword evidence="2" id="KW-1185">Reference proteome</keyword>
<dbReference type="SUPFAM" id="SSF53335">
    <property type="entry name" value="S-adenosyl-L-methionine-dependent methyltransferases"/>
    <property type="match status" value="1"/>
</dbReference>
<proteinExistence type="predicted"/>
<dbReference type="RefSeq" id="WP_408086051.1">
    <property type="nucleotide sequence ID" value="NZ_JBELPZ010000021.1"/>
</dbReference>
<dbReference type="InterPro" id="IPR029063">
    <property type="entry name" value="SAM-dependent_MTases_sf"/>
</dbReference>
<dbReference type="GO" id="GO:0032259">
    <property type="term" value="P:methylation"/>
    <property type="evidence" value="ECO:0007669"/>
    <property type="project" value="UniProtKB-KW"/>
</dbReference>
<comment type="caution">
    <text evidence="1">The sequence shown here is derived from an EMBL/GenBank/DDBJ whole genome shotgun (WGS) entry which is preliminary data.</text>
</comment>
<dbReference type="Gene3D" id="3.40.50.150">
    <property type="entry name" value="Vaccinia Virus protein VP39"/>
    <property type="match status" value="1"/>
</dbReference>
<protein>
    <submittedName>
        <fullName evidence="1">Methyltransferase domain-containing protein</fullName>
    </submittedName>
</protein>
<keyword evidence="1" id="KW-0808">Transferase</keyword>
<reference evidence="1 2" key="1">
    <citation type="submission" date="2024-06" db="EMBL/GenBank/DDBJ databases">
        <authorList>
            <person name="Kaempfer P."/>
            <person name="Viver T."/>
        </authorList>
    </citation>
    <scope>NUCLEOTIDE SEQUENCE [LARGE SCALE GENOMIC DNA]</scope>
    <source>
        <strain evidence="1 2">ST-119</strain>
    </source>
</reference>
<keyword evidence="1" id="KW-0489">Methyltransferase</keyword>
<name>A0ABW8YZL5_9FLAO</name>
<dbReference type="Proteomes" id="UP001629156">
    <property type="component" value="Unassembled WGS sequence"/>
</dbReference>
<gene>
    <name evidence="1" type="ORF">ABS766_15220</name>
</gene>
<accession>A0ABW8YZL5</accession>
<sequence>MHIEPAIRQVYALAYSGSSHKCPVCNKKLSKFITLPNGNLLCPKCGSLNRDRRLWRILTSGFLKNGIKILDFSPSRSLSRKMKKQQGLVYMSTDLSGHFLSDFQFDITNINLEDNFFELIICYHILEHIENDTTAMAELLRVLKPGGNVIIQTPFKEGDIYEDFTITSPEERLKHFLQDDHVRIYSVSGLKARLENAGFSVTADVYPEDKYYGLLNNETVLIATKA</sequence>
<dbReference type="GO" id="GO:0008168">
    <property type="term" value="F:methyltransferase activity"/>
    <property type="evidence" value="ECO:0007669"/>
    <property type="project" value="UniProtKB-KW"/>
</dbReference>
<evidence type="ECO:0000313" key="1">
    <source>
        <dbReference type="EMBL" id="MFL9845769.1"/>
    </source>
</evidence>
<organism evidence="1 2">
    <name type="scientific">Flavobacterium rhizosphaerae</name>
    <dbReference type="NCBI Taxonomy" id="3163298"/>
    <lineage>
        <taxon>Bacteria</taxon>
        <taxon>Pseudomonadati</taxon>
        <taxon>Bacteroidota</taxon>
        <taxon>Flavobacteriia</taxon>
        <taxon>Flavobacteriales</taxon>
        <taxon>Flavobacteriaceae</taxon>
        <taxon>Flavobacterium</taxon>
    </lineage>
</organism>